<sequence length="173" mass="18596">MAQQANGGETQIDISQMFADVSRTVSGLKNIFGQGGMFDPTTVRLSEVSGAGDSSPVSSPLFGNTCLKACGMEDIQEAAKRTADMMVAARHALSSLETCIIVFTIVTTLCMLAISGTILFHVLCRLSRKNAVEPLYDHVRRTGVTGDLWKTSTIDNTYAPTETLFRKALGGRD</sequence>
<evidence type="ECO:0000256" key="1">
    <source>
        <dbReference type="SAM" id="Phobius"/>
    </source>
</evidence>
<evidence type="ECO:0000313" key="2">
    <source>
        <dbReference type="Proteomes" id="UP000887566"/>
    </source>
</evidence>
<dbReference type="AlphaFoldDB" id="A0A914WF30"/>
<keyword evidence="1" id="KW-0472">Membrane</keyword>
<keyword evidence="2" id="KW-1185">Reference proteome</keyword>
<organism evidence="2 3">
    <name type="scientific">Plectus sambesii</name>
    <dbReference type="NCBI Taxonomy" id="2011161"/>
    <lineage>
        <taxon>Eukaryota</taxon>
        <taxon>Metazoa</taxon>
        <taxon>Ecdysozoa</taxon>
        <taxon>Nematoda</taxon>
        <taxon>Chromadorea</taxon>
        <taxon>Plectida</taxon>
        <taxon>Plectina</taxon>
        <taxon>Plectoidea</taxon>
        <taxon>Plectidae</taxon>
        <taxon>Plectus</taxon>
    </lineage>
</organism>
<evidence type="ECO:0000313" key="3">
    <source>
        <dbReference type="WBParaSite" id="PSAMB.scaffold394size53456.g5673.t1"/>
    </source>
</evidence>
<dbReference type="WBParaSite" id="PSAMB.scaffold394size53456.g5673.t1">
    <property type="protein sequence ID" value="PSAMB.scaffold394size53456.g5673.t1"/>
    <property type="gene ID" value="PSAMB.scaffold394size53456.g5673"/>
</dbReference>
<keyword evidence="1" id="KW-1133">Transmembrane helix</keyword>
<keyword evidence="1" id="KW-0812">Transmembrane</keyword>
<name>A0A914WF30_9BILA</name>
<proteinExistence type="predicted"/>
<protein>
    <submittedName>
        <fullName evidence="3">Uncharacterized protein</fullName>
    </submittedName>
</protein>
<accession>A0A914WF30</accession>
<reference evidence="3" key="1">
    <citation type="submission" date="2022-11" db="UniProtKB">
        <authorList>
            <consortium name="WormBaseParasite"/>
        </authorList>
    </citation>
    <scope>IDENTIFICATION</scope>
</reference>
<feature type="transmembrane region" description="Helical" evidence="1">
    <location>
        <begin position="100"/>
        <end position="123"/>
    </location>
</feature>
<dbReference type="Proteomes" id="UP000887566">
    <property type="component" value="Unplaced"/>
</dbReference>